<feature type="transmembrane region" description="Helical" evidence="3">
    <location>
        <begin position="746"/>
        <end position="763"/>
    </location>
</feature>
<sequence>MTYPCPQCGTPASPESGCPSCGRGPDPDAIEVVRADAEIAELNRRLFEARRAVAGLEATLAQVWSRRQAAAARIQQRQPAPAPAGEASNRLVQTALFLIGGLLLAVAAIVFTAVAWDQFGVGGRAVVLAVVTGAALVVPFVALRRRLTATAETFAAIGLLLMLLDGYAAWHVNLFGVADGSAWGYAGAVCAVTAAVAVGYEHLTGLAGPRFAALVAAQPVIPLLVAAAEPGPAVWGFAFAAVGALNVAVLAVRRGGLGFAAVLAGSLAALAAAGSALVALFDTTSPGRAAGGGAALVTAALVVLAGALVASAPVARQVADGLLVVATAIAAGRVTVLLTPGGGNTLAEVALVLLVIAVLVVTVPRAGVGARIGAAATVLPPAAFAFGWAMVEAFRTLLVAHFDENPARAGWVLPVALALLGAAAVALVPAGRRVLVSLIAVALIAVTGLQLPWWGTPIVELVLVAVSLGVAVRFNRAAVFVALPLGAHAVATGLPEPGVAAGVFAAVAVLGCATATLTRDSARDPLHTGSLLVGLLAVPAAAWSGVAAFTTDHLPQMFAVLAVSALVTALRRPAAEVAAHTGAAIALVLAATGAGAGPERAAIVFALWGLVLAIRARQRGYLLAAVASEVAAGVLVAAGNGVTTLEAYTVPAAAVALLAGVLFGRGRSSWVAYGPALVAALLPSLASVLAGDGQHLRRLLLGVAAVAVVVAGAVFKLRAPVLVGGGVLVVLALHELAQFWDLIPRWIPLAVAGLLLVVIATTIERRRRDLRRVRTLMQRMS</sequence>
<evidence type="ECO:0000256" key="3">
    <source>
        <dbReference type="SAM" id="Phobius"/>
    </source>
</evidence>
<feature type="transmembrane region" description="Helical" evidence="3">
    <location>
        <begin position="321"/>
        <end position="339"/>
    </location>
</feature>
<keyword evidence="5" id="KW-1185">Reference proteome</keyword>
<feature type="transmembrane region" description="Helical" evidence="3">
    <location>
        <begin position="529"/>
        <end position="548"/>
    </location>
</feature>
<dbReference type="RefSeq" id="WP_133872086.1">
    <property type="nucleotide sequence ID" value="NZ_BOMD01000055.1"/>
</dbReference>
<keyword evidence="3" id="KW-0812">Transmembrane</keyword>
<reference evidence="4 5" key="1">
    <citation type="submission" date="2019-03" db="EMBL/GenBank/DDBJ databases">
        <title>Sequencing the genomes of 1000 actinobacteria strains.</title>
        <authorList>
            <person name="Klenk H.-P."/>
        </authorList>
    </citation>
    <scope>NUCLEOTIDE SEQUENCE [LARGE SCALE GENOMIC DNA]</scope>
    <source>
        <strain evidence="4 5">DSM 43805</strain>
    </source>
</reference>
<organism evidence="4 5">
    <name type="scientific">Paractinoplanes brasiliensis</name>
    <dbReference type="NCBI Taxonomy" id="52695"/>
    <lineage>
        <taxon>Bacteria</taxon>
        <taxon>Bacillati</taxon>
        <taxon>Actinomycetota</taxon>
        <taxon>Actinomycetes</taxon>
        <taxon>Micromonosporales</taxon>
        <taxon>Micromonosporaceae</taxon>
        <taxon>Paractinoplanes</taxon>
    </lineage>
</organism>
<feature type="transmembrane region" description="Helical" evidence="3">
    <location>
        <begin position="621"/>
        <end position="639"/>
    </location>
</feature>
<dbReference type="NCBIfam" id="NF047321">
    <property type="entry name" value="SCO7613_CTERM"/>
    <property type="match status" value="1"/>
</dbReference>
<evidence type="ECO:0000256" key="2">
    <source>
        <dbReference type="SAM" id="MobiDB-lite"/>
    </source>
</evidence>
<dbReference type="OrthoDB" id="5167942at2"/>
<name>A0A4R6JRC9_9ACTN</name>
<evidence type="ECO:0000256" key="1">
    <source>
        <dbReference type="SAM" id="Coils"/>
    </source>
</evidence>
<feature type="transmembrane region" description="Helical" evidence="3">
    <location>
        <begin position="182"/>
        <end position="199"/>
    </location>
</feature>
<feature type="transmembrane region" description="Helical" evidence="3">
    <location>
        <begin position="370"/>
        <end position="391"/>
    </location>
</feature>
<proteinExistence type="predicted"/>
<feature type="transmembrane region" description="Helical" evidence="3">
    <location>
        <begin position="259"/>
        <end position="281"/>
    </location>
</feature>
<evidence type="ECO:0000313" key="5">
    <source>
        <dbReference type="Proteomes" id="UP000294901"/>
    </source>
</evidence>
<feature type="transmembrane region" description="Helical" evidence="3">
    <location>
        <begin position="577"/>
        <end position="594"/>
    </location>
</feature>
<comment type="caution">
    <text evidence="4">The sequence shown here is derived from an EMBL/GenBank/DDBJ whole genome shotgun (WGS) entry which is preliminary data.</text>
</comment>
<protein>
    <submittedName>
        <fullName evidence="4">Uncharacterized protein</fullName>
    </submittedName>
</protein>
<feature type="transmembrane region" description="Helical" evidence="3">
    <location>
        <begin position="411"/>
        <end position="428"/>
    </location>
</feature>
<feature type="transmembrane region" description="Helical" evidence="3">
    <location>
        <begin position="499"/>
        <end position="517"/>
    </location>
</feature>
<evidence type="ECO:0000313" key="4">
    <source>
        <dbReference type="EMBL" id="TDO37466.1"/>
    </source>
</evidence>
<feature type="coiled-coil region" evidence="1">
    <location>
        <begin position="32"/>
        <end position="59"/>
    </location>
</feature>
<feature type="transmembrane region" description="Helical" evidence="3">
    <location>
        <begin position="211"/>
        <end position="228"/>
    </location>
</feature>
<feature type="transmembrane region" description="Helical" evidence="3">
    <location>
        <begin position="122"/>
        <end position="142"/>
    </location>
</feature>
<feature type="transmembrane region" description="Helical" evidence="3">
    <location>
        <begin position="696"/>
        <end position="715"/>
    </location>
</feature>
<keyword evidence="3" id="KW-0472">Membrane</keyword>
<feature type="transmembrane region" description="Helical" evidence="3">
    <location>
        <begin position="234"/>
        <end position="252"/>
    </location>
</feature>
<feature type="transmembrane region" description="Helical" evidence="3">
    <location>
        <begin position="670"/>
        <end position="690"/>
    </location>
</feature>
<feature type="transmembrane region" description="Helical" evidence="3">
    <location>
        <begin position="722"/>
        <end position="740"/>
    </location>
</feature>
<feature type="transmembrane region" description="Helical" evidence="3">
    <location>
        <begin position="645"/>
        <end position="663"/>
    </location>
</feature>
<feature type="transmembrane region" description="Helical" evidence="3">
    <location>
        <begin position="435"/>
        <end position="454"/>
    </location>
</feature>
<feature type="transmembrane region" description="Helical" evidence="3">
    <location>
        <begin position="154"/>
        <end position="170"/>
    </location>
</feature>
<feature type="transmembrane region" description="Helical" evidence="3">
    <location>
        <begin position="95"/>
        <end position="116"/>
    </location>
</feature>
<dbReference type="Proteomes" id="UP000294901">
    <property type="component" value="Unassembled WGS sequence"/>
</dbReference>
<dbReference type="InterPro" id="IPR058062">
    <property type="entry name" value="SCO7613_C"/>
</dbReference>
<gene>
    <name evidence="4" type="ORF">C8E87_1094</name>
</gene>
<feature type="transmembrane region" description="Helical" evidence="3">
    <location>
        <begin position="293"/>
        <end position="314"/>
    </location>
</feature>
<dbReference type="EMBL" id="SNWR01000001">
    <property type="protein sequence ID" value="TDO37466.1"/>
    <property type="molecule type" value="Genomic_DNA"/>
</dbReference>
<feature type="region of interest" description="Disordered" evidence="2">
    <location>
        <begin position="1"/>
        <end position="21"/>
    </location>
</feature>
<accession>A0A4R6JRC9</accession>
<dbReference type="AlphaFoldDB" id="A0A4R6JRC9"/>
<feature type="transmembrane region" description="Helical" evidence="3">
    <location>
        <begin position="345"/>
        <end position="363"/>
    </location>
</feature>
<keyword evidence="1" id="KW-0175">Coiled coil</keyword>
<keyword evidence="3" id="KW-1133">Transmembrane helix</keyword>